<name>A0ABT6FMJ9_9FLAO</name>
<proteinExistence type="predicted"/>
<dbReference type="RefSeq" id="WP_277898247.1">
    <property type="nucleotide sequence ID" value="NZ_JAPMUA010000001.1"/>
</dbReference>
<gene>
    <name evidence="1" type="ORF">OSR52_01305</name>
</gene>
<evidence type="ECO:0008006" key="3">
    <source>
        <dbReference type="Google" id="ProtNLM"/>
    </source>
</evidence>
<dbReference type="EMBL" id="JAPMUA010000001">
    <property type="protein sequence ID" value="MDG3584486.1"/>
    <property type="molecule type" value="Genomic_DNA"/>
</dbReference>
<accession>A0ABT6FMJ9</accession>
<evidence type="ECO:0000313" key="2">
    <source>
        <dbReference type="Proteomes" id="UP001153642"/>
    </source>
</evidence>
<sequence length="230" mass="26174">MNKIDKSLTKTVKTSDLQNVSTDLTEVILDSMLDDGILKDIPILGSIVGMGKTASTIKDALFLKKIIYFLTELKDIPIEQREKMIDSIDNSEKQKIKIGEKLIFILDKCDDYLDAKYIGQFFRGFLESQITYEEFLQGARIIQNIYNGDLEYFLGRDLSKIEIEASTEEAPDDDTFPLINSGICGFGYNPTRVEDQRDYEISDKYIVKGGEVVIWITSIGKKLKDILKIE</sequence>
<protein>
    <recommendedName>
        <fullName evidence="3">DUF4393 domain-containing protein</fullName>
    </recommendedName>
</protein>
<reference evidence="1" key="1">
    <citation type="submission" date="2022-11" db="EMBL/GenBank/DDBJ databases">
        <title>High-quality draft genome sequence of Galbibacter sp. strain CMA-7.</title>
        <authorList>
            <person name="Wei L."/>
            <person name="Dong C."/>
            <person name="Shao Z."/>
        </authorList>
    </citation>
    <scope>NUCLEOTIDE SEQUENCE</scope>
    <source>
        <strain evidence="1">CMA-7</strain>
    </source>
</reference>
<dbReference type="Proteomes" id="UP001153642">
    <property type="component" value="Unassembled WGS sequence"/>
</dbReference>
<evidence type="ECO:0000313" key="1">
    <source>
        <dbReference type="EMBL" id="MDG3584486.1"/>
    </source>
</evidence>
<keyword evidence="2" id="KW-1185">Reference proteome</keyword>
<organism evidence="1 2">
    <name type="scientific">Galbibacter pacificus</name>
    <dbReference type="NCBI Taxonomy" id="2996052"/>
    <lineage>
        <taxon>Bacteria</taxon>
        <taxon>Pseudomonadati</taxon>
        <taxon>Bacteroidota</taxon>
        <taxon>Flavobacteriia</taxon>
        <taxon>Flavobacteriales</taxon>
        <taxon>Flavobacteriaceae</taxon>
        <taxon>Galbibacter</taxon>
    </lineage>
</organism>
<comment type="caution">
    <text evidence="1">The sequence shown here is derived from an EMBL/GenBank/DDBJ whole genome shotgun (WGS) entry which is preliminary data.</text>
</comment>